<protein>
    <recommendedName>
        <fullName evidence="1">CRISPR-associated protein Cas6 C-terminal domain-containing protein</fullName>
    </recommendedName>
</protein>
<dbReference type="Proteomes" id="UP001162030">
    <property type="component" value="Chromosome"/>
</dbReference>
<dbReference type="EMBL" id="OX458333">
    <property type="protein sequence ID" value="CAI8772739.1"/>
    <property type="molecule type" value="Genomic_DNA"/>
</dbReference>
<dbReference type="Pfam" id="PF10040">
    <property type="entry name" value="CRISPR_Cas6"/>
    <property type="match status" value="1"/>
</dbReference>
<evidence type="ECO:0000313" key="2">
    <source>
        <dbReference type="EMBL" id="CAI8772739.1"/>
    </source>
</evidence>
<dbReference type="InterPro" id="IPR019267">
    <property type="entry name" value="CRISPR-assoc_Cas6_C"/>
</dbReference>
<dbReference type="RefSeq" id="WP_317963730.1">
    <property type="nucleotide sequence ID" value="NZ_OX458333.1"/>
</dbReference>
<name>A0ABN8X1I0_9GAMM</name>
<accession>A0ABN8X1I0</accession>
<feature type="domain" description="CRISPR-associated protein Cas6 C-terminal" evidence="1">
    <location>
        <begin position="182"/>
        <end position="306"/>
    </location>
</feature>
<dbReference type="Gene3D" id="3.30.70.1900">
    <property type="match status" value="1"/>
</dbReference>
<reference evidence="2 3" key="1">
    <citation type="submission" date="2023-03" db="EMBL/GenBank/DDBJ databases">
        <authorList>
            <person name="Pearce D."/>
        </authorList>
    </citation>
    <scope>NUCLEOTIDE SEQUENCE [LARGE SCALE GENOMIC DNA]</scope>
    <source>
        <strain evidence="2">Msz</strain>
    </source>
</reference>
<organism evidence="2 3">
    <name type="scientific">Methylocaldum szegediense</name>
    <dbReference type="NCBI Taxonomy" id="73780"/>
    <lineage>
        <taxon>Bacteria</taxon>
        <taxon>Pseudomonadati</taxon>
        <taxon>Pseudomonadota</taxon>
        <taxon>Gammaproteobacteria</taxon>
        <taxon>Methylococcales</taxon>
        <taxon>Methylococcaceae</taxon>
        <taxon>Methylocaldum</taxon>
    </lineage>
</organism>
<keyword evidence="3" id="KW-1185">Reference proteome</keyword>
<sequence>MSSASRLPILPLAVFRCHFETTEPLRLPAYPGSAWRGALGHALKRTVCVVRGTDCPSCLLYRSCVFPYVFETPPPPDSEKMRRYATAPHPFALRIDPRPNGLPYRLGLTLFGRADRHLPYFIHALDQAGKTGLGRASQAFELIKVEQAEATENPIVYEPGQPLRMTPARTPAIPALPERFEIRLETPLRLKREDHLVTPAQFRFGDLFGPLLRRLSMLTYFHTDTPLEVDFAALAQSARNVPVHEPKLRWHDWTRYSSRQQTTMQMGGLLGRFELRGEEVEPFWPYLWLGQWTHVGKGATMGLGRYRIHAASLPEPLTDY</sequence>
<gene>
    <name evidence="2" type="ORF">MSZNOR_1064</name>
</gene>
<proteinExistence type="predicted"/>
<evidence type="ECO:0000313" key="3">
    <source>
        <dbReference type="Proteomes" id="UP001162030"/>
    </source>
</evidence>
<evidence type="ECO:0000259" key="1">
    <source>
        <dbReference type="Pfam" id="PF10040"/>
    </source>
</evidence>